<name>A0A830HRQ9_9CHLO</name>
<dbReference type="OrthoDB" id="199134at2759"/>
<dbReference type="GO" id="GO:0003677">
    <property type="term" value="F:DNA binding"/>
    <property type="evidence" value="ECO:0007669"/>
    <property type="project" value="InterPro"/>
</dbReference>
<sequence>MQRIHVSVGLSSMSSCKPLLNLNFASSSASASSSSLSKKGGGGGGGGLQHAIHICRPSKRNRSPYVADVELLEGPPGLGGLREKREAIAHVPNLDNGGKCVPGAHLLVRRQPGVTPNTLGPHGTPKCEVICQLVRVKEPPATHDEPGWHEGEDGGVWVNAHPRIGEQLAQSLMERGTLDESLSVQVQKDTTHVFEQVTLTAASGEVFRPDFVVADDDANSITVVEVKQVVDTDVAPEHAEALAVQRSPAPVFVSPHGGKDGRSGIFPWGGSNQTGPDGEKVVSARAIKHVDLLSKLASSKPDKSKASARKTPWTQAEAAEAANRAVAGKQSHGAARVSAAVVFIVGRADVTCMRPNGAACPSFARHLENARKNGVKAIARRIVWDNDGAAYDGGDLPILDALEASAKLSAPKQAATSPKKKQVKAQAASSPEKKQAKAHPQPQVETPPAKRTRSRTRVPTV</sequence>
<proteinExistence type="predicted"/>
<dbReference type="PROSITE" id="PS51257">
    <property type="entry name" value="PROKAR_LIPOPROTEIN"/>
    <property type="match status" value="1"/>
</dbReference>
<feature type="region of interest" description="Disordered" evidence="1">
    <location>
        <begin position="31"/>
        <end position="50"/>
    </location>
</feature>
<dbReference type="Pfam" id="PF03749">
    <property type="entry name" value="SfsA"/>
    <property type="match status" value="1"/>
</dbReference>
<evidence type="ECO:0000313" key="3">
    <source>
        <dbReference type="EMBL" id="GHP07637.1"/>
    </source>
</evidence>
<dbReference type="Gene3D" id="3.40.1350.60">
    <property type="match status" value="1"/>
</dbReference>
<accession>A0A830HRQ9</accession>
<evidence type="ECO:0000313" key="4">
    <source>
        <dbReference type="Proteomes" id="UP000660262"/>
    </source>
</evidence>
<dbReference type="Proteomes" id="UP000660262">
    <property type="component" value="Unassembled WGS sequence"/>
</dbReference>
<dbReference type="PANTHER" id="PTHR30545">
    <property type="entry name" value="SUGAR FERMENTATION STIMULATION PROTEIN A"/>
    <property type="match status" value="1"/>
</dbReference>
<protein>
    <recommendedName>
        <fullName evidence="2">Sugar fermentation stimulation protein C-terminal domain-containing protein</fullName>
    </recommendedName>
</protein>
<feature type="compositionally biased region" description="Basic residues" evidence="1">
    <location>
        <begin position="450"/>
        <end position="461"/>
    </location>
</feature>
<feature type="region of interest" description="Disordered" evidence="1">
    <location>
        <begin position="409"/>
        <end position="461"/>
    </location>
</feature>
<dbReference type="InterPro" id="IPR005224">
    <property type="entry name" value="SfsA"/>
</dbReference>
<organism evidence="3 4">
    <name type="scientific">Pycnococcus provasolii</name>
    <dbReference type="NCBI Taxonomy" id="41880"/>
    <lineage>
        <taxon>Eukaryota</taxon>
        <taxon>Viridiplantae</taxon>
        <taxon>Chlorophyta</taxon>
        <taxon>Pseudoscourfieldiophyceae</taxon>
        <taxon>Pseudoscourfieldiales</taxon>
        <taxon>Pycnococcaceae</taxon>
        <taxon>Pycnococcus</taxon>
    </lineage>
</organism>
<dbReference type="PANTHER" id="PTHR30545:SF3">
    <property type="entry name" value="SUGAR FERMENTATION STIMULATION PROTEIN C-TERMINAL DOMAIN-CONTAINING PROTEIN"/>
    <property type="match status" value="1"/>
</dbReference>
<dbReference type="AlphaFoldDB" id="A0A830HRQ9"/>
<dbReference type="EMBL" id="BNJQ01000017">
    <property type="protein sequence ID" value="GHP07637.1"/>
    <property type="molecule type" value="Genomic_DNA"/>
</dbReference>
<dbReference type="InterPro" id="IPR040452">
    <property type="entry name" value="SfsA_C"/>
</dbReference>
<comment type="caution">
    <text evidence="3">The sequence shown here is derived from an EMBL/GenBank/DDBJ whole genome shotgun (WGS) entry which is preliminary data.</text>
</comment>
<gene>
    <name evidence="3" type="ORF">PPROV_000637900</name>
</gene>
<feature type="compositionally biased region" description="Gly residues" evidence="1">
    <location>
        <begin position="39"/>
        <end position="48"/>
    </location>
</feature>
<reference evidence="3" key="1">
    <citation type="submission" date="2020-10" db="EMBL/GenBank/DDBJ databases">
        <title>Unveiling of a novel bifunctional photoreceptor, Dualchrome1, isolated from a cosmopolitan green alga.</title>
        <authorList>
            <person name="Suzuki S."/>
            <person name="Kawachi M."/>
        </authorList>
    </citation>
    <scope>NUCLEOTIDE SEQUENCE</scope>
    <source>
        <strain evidence="3">NIES 2893</strain>
    </source>
</reference>
<evidence type="ECO:0000259" key="2">
    <source>
        <dbReference type="Pfam" id="PF03749"/>
    </source>
</evidence>
<feature type="domain" description="Sugar fermentation stimulation protein C-terminal" evidence="2">
    <location>
        <begin position="337"/>
        <end position="386"/>
    </location>
</feature>
<evidence type="ECO:0000256" key="1">
    <source>
        <dbReference type="SAM" id="MobiDB-lite"/>
    </source>
</evidence>
<keyword evidence="4" id="KW-1185">Reference proteome</keyword>